<proteinExistence type="predicted"/>
<keyword evidence="2" id="KW-1133">Transmembrane helix</keyword>
<name>A0ABR9QX20_9FIRM</name>
<feature type="region of interest" description="Disordered" evidence="1">
    <location>
        <begin position="35"/>
        <end position="56"/>
    </location>
</feature>
<feature type="region of interest" description="Disordered" evidence="1">
    <location>
        <begin position="221"/>
        <end position="249"/>
    </location>
</feature>
<evidence type="ECO:0000313" key="3">
    <source>
        <dbReference type="EMBL" id="MBE5035414.1"/>
    </source>
</evidence>
<evidence type="ECO:0000313" key="4">
    <source>
        <dbReference type="Proteomes" id="UP001516588"/>
    </source>
</evidence>
<gene>
    <name evidence="3" type="ORF">INF20_03845</name>
</gene>
<comment type="caution">
    <text evidence="3">The sequence shown here is derived from an EMBL/GenBank/DDBJ whole genome shotgun (WGS) entry which is preliminary data.</text>
</comment>
<evidence type="ECO:0008006" key="5">
    <source>
        <dbReference type="Google" id="ProtNLM"/>
    </source>
</evidence>
<dbReference type="RefSeq" id="WP_226385060.1">
    <property type="nucleotide sequence ID" value="NZ_JADCKA010000004.1"/>
</dbReference>
<keyword evidence="4" id="KW-1185">Reference proteome</keyword>
<dbReference type="Proteomes" id="UP001516588">
    <property type="component" value="Unassembled WGS sequence"/>
</dbReference>
<feature type="compositionally biased region" description="Basic and acidic residues" evidence="1">
    <location>
        <begin position="425"/>
        <end position="478"/>
    </location>
</feature>
<dbReference type="EMBL" id="JADCKA010000004">
    <property type="protein sequence ID" value="MBE5035414.1"/>
    <property type="molecule type" value="Genomic_DNA"/>
</dbReference>
<keyword evidence="2" id="KW-0812">Transmembrane</keyword>
<feature type="compositionally biased region" description="Basic and acidic residues" evidence="1">
    <location>
        <begin position="486"/>
        <end position="497"/>
    </location>
</feature>
<feature type="transmembrane region" description="Helical" evidence="2">
    <location>
        <begin position="539"/>
        <end position="561"/>
    </location>
</feature>
<evidence type="ECO:0000256" key="2">
    <source>
        <dbReference type="SAM" id="Phobius"/>
    </source>
</evidence>
<reference evidence="3 4" key="1">
    <citation type="submission" date="2020-10" db="EMBL/GenBank/DDBJ databases">
        <title>ChiBAC.</title>
        <authorList>
            <person name="Zenner C."/>
            <person name="Hitch T.C.A."/>
            <person name="Clavel T."/>
        </authorList>
    </citation>
    <scope>NUCLEOTIDE SEQUENCE [LARGE SCALE GENOMIC DNA]</scope>
    <source>
        <strain evidence="3 4">DSM 108706</strain>
    </source>
</reference>
<accession>A0ABR9QX20</accession>
<evidence type="ECO:0000256" key="1">
    <source>
        <dbReference type="SAM" id="MobiDB-lite"/>
    </source>
</evidence>
<organism evidence="3 4">
    <name type="scientific">Gallibacter intestinalis</name>
    <dbReference type="NCBI Taxonomy" id="2779356"/>
    <lineage>
        <taxon>Bacteria</taxon>
        <taxon>Bacillati</taxon>
        <taxon>Bacillota</taxon>
        <taxon>Clostridia</taxon>
        <taxon>Eubacteriales</taxon>
        <taxon>Eubacteriaceae</taxon>
        <taxon>Gallibacter</taxon>
    </lineage>
</organism>
<feature type="compositionally biased region" description="Acidic residues" evidence="1">
    <location>
        <begin position="373"/>
        <end position="395"/>
    </location>
</feature>
<feature type="compositionally biased region" description="Basic and acidic residues" evidence="1">
    <location>
        <begin position="238"/>
        <end position="249"/>
    </location>
</feature>
<feature type="region of interest" description="Disordered" evidence="1">
    <location>
        <begin position="371"/>
        <end position="502"/>
    </location>
</feature>
<keyword evidence="2" id="KW-0472">Membrane</keyword>
<sequence>MYCKNCGQFLTGNENFCSNCGAKVEAPAAPKTFPAFTPNKGMTGTGEKATEKKESVKVMSPVDDIVWDVKEFPTGEPKKTDDTEIRWRSEDMFLHKEIQREQEAFEKSMAEFMSGSSGTNESSKDDGLEILDVFKDHGAREQAKNRNEEDKTVVTRNTAPVMTKLQTDDRIVDIEQPSGGGIAIEVVDSGDNGVKVEKVIVDEPQMTSVIADTEELALDAQETATEAETSYQEEEAIDEKSIEPDKDESGEKVAVAAVGVAAGVAGAETLSKAGSLFDEIAPKAVETLTGANINEEKKQIDKFYTFNRKKEEFQKLLDKEYERIENKLEPGGFEEDIAGFMDVERGTAVEGTTQLEEMVKARTLFFDDPFFVPEDDKEEKEEEQAVAEALADDEGGIPAEELEGTKSKVVFEPQADESLADVLAEQEKAEGLDKAAEEKASPVETEAKADEDKKPSEEKIEEVAEAEKEEVKEVKGAESEEESVEKEDKEDKSDEAARIVIEPNVKPEEKDDDTEKLAREFFESDDEDEKKKMGKGSKILIWILSIIIVITAALLVVRIALPDTVISRQMDNISYKVVSLFTGEDEDADASAGRDSLVEDKTGLIQLQIDKNYKDGIATIKYNADAAYDENKDYAKDTGLNDAKDIQSNLWYTDDSDNSHYYDEELVGAVIAFESQRLALINDADNKVMSMVEKSSSIEDQLKEEAGSDKDIDFSQLEIGDIKVAGNSYFVWVNETIDGKQSQKIYEFREKDKSLVVRAVYDA</sequence>
<protein>
    <recommendedName>
        <fullName evidence="5">Zinc-ribbon domain-containing protein</fullName>
    </recommendedName>
</protein>